<evidence type="ECO:0000259" key="1">
    <source>
        <dbReference type="Pfam" id="PF07700"/>
    </source>
</evidence>
<dbReference type="SUPFAM" id="SSF111126">
    <property type="entry name" value="Ligand-binding domain in the NO signalling and Golgi transport"/>
    <property type="match status" value="1"/>
</dbReference>
<name>A0ABU2FAA0_9EURY</name>
<dbReference type="InterPro" id="IPR011644">
    <property type="entry name" value="Heme_NO-bd"/>
</dbReference>
<proteinExistence type="predicted"/>
<feature type="domain" description="Heme NO-binding" evidence="1">
    <location>
        <begin position="4"/>
        <end position="157"/>
    </location>
</feature>
<evidence type="ECO:0000313" key="2">
    <source>
        <dbReference type="EMBL" id="MDS0259164.1"/>
    </source>
</evidence>
<keyword evidence="3" id="KW-1185">Reference proteome</keyword>
<evidence type="ECO:0000313" key="3">
    <source>
        <dbReference type="Proteomes" id="UP001259659"/>
    </source>
</evidence>
<sequence>MTGLRTFVIEEHSRNRWEQVKEVAGVDTDWYTRMEDYPDEEFQGIYEVLLEDAGVSDAELQRTFGQFLFEKLADMYGQIYFDDEWGVLDLIDNVEETIHQSLKQRNDSGFTPPELETEPFGEDGLAVLYSSDRHLCEFGKGLIQGSAAHYGTNLTIEEPQCMKDGADICRIEVRQAD</sequence>
<dbReference type="Proteomes" id="UP001259659">
    <property type="component" value="Unassembled WGS sequence"/>
</dbReference>
<gene>
    <name evidence="2" type="ORF">NDI56_07135</name>
</gene>
<dbReference type="EMBL" id="JAMQON010000001">
    <property type="protein sequence ID" value="MDS0259164.1"/>
    <property type="molecule type" value="Genomic_DNA"/>
</dbReference>
<comment type="caution">
    <text evidence="2">The sequence shown here is derived from an EMBL/GenBank/DDBJ whole genome shotgun (WGS) entry which is preliminary data.</text>
</comment>
<organism evidence="2 3">
    <name type="scientific">Haloarcula saliterrae</name>
    <dbReference type="NCBI Taxonomy" id="2950534"/>
    <lineage>
        <taxon>Archaea</taxon>
        <taxon>Methanobacteriati</taxon>
        <taxon>Methanobacteriota</taxon>
        <taxon>Stenosarchaea group</taxon>
        <taxon>Halobacteria</taxon>
        <taxon>Halobacteriales</taxon>
        <taxon>Haloarculaceae</taxon>
        <taxon>Haloarcula</taxon>
    </lineage>
</organism>
<dbReference type="Gene3D" id="3.90.1520.10">
    <property type="entry name" value="H-NOX domain"/>
    <property type="match status" value="1"/>
</dbReference>
<protein>
    <submittedName>
        <fullName evidence="2">Heme NO-binding domain-containing protein</fullName>
    </submittedName>
</protein>
<reference evidence="2 3" key="1">
    <citation type="submission" date="2022-06" db="EMBL/GenBank/DDBJ databases">
        <title>Haloarcula sp. a new haloarchaeum isolate from saline soil.</title>
        <authorList>
            <person name="Strakova D."/>
            <person name="Galisteo C."/>
            <person name="Sanchez-Porro C."/>
            <person name="Ventosa A."/>
        </authorList>
    </citation>
    <scope>NUCLEOTIDE SEQUENCE [LARGE SCALE GENOMIC DNA]</scope>
    <source>
        <strain evidence="2 3">S1CR25-12</strain>
    </source>
</reference>
<dbReference type="InterPro" id="IPR024096">
    <property type="entry name" value="NO_sig/Golgi_transp_ligand-bd"/>
</dbReference>
<accession>A0ABU2FAA0</accession>
<dbReference type="Pfam" id="PF07700">
    <property type="entry name" value="HNOB"/>
    <property type="match status" value="1"/>
</dbReference>
<dbReference type="RefSeq" id="WP_310918752.1">
    <property type="nucleotide sequence ID" value="NZ_JAMQON010000001.1"/>
</dbReference>
<dbReference type="InterPro" id="IPR038158">
    <property type="entry name" value="H-NOX_domain_sf"/>
</dbReference>